<proteinExistence type="predicted"/>
<evidence type="ECO:0000313" key="2">
    <source>
        <dbReference type="Proteomes" id="UP001208017"/>
    </source>
</evidence>
<keyword evidence="2" id="KW-1185">Reference proteome</keyword>
<dbReference type="EMBL" id="JAPMLT010000004">
    <property type="protein sequence ID" value="MCX7570213.1"/>
    <property type="molecule type" value="Genomic_DNA"/>
</dbReference>
<comment type="caution">
    <text evidence="1">The sequence shown here is derived from an EMBL/GenBank/DDBJ whole genome shotgun (WGS) entry which is preliminary data.</text>
</comment>
<evidence type="ECO:0000313" key="1">
    <source>
        <dbReference type="EMBL" id="MCX7570213.1"/>
    </source>
</evidence>
<organism evidence="1 2">
    <name type="scientific">Tumebacillus lacus</name>
    <dbReference type="NCBI Taxonomy" id="2995335"/>
    <lineage>
        <taxon>Bacteria</taxon>
        <taxon>Bacillati</taxon>
        <taxon>Bacillota</taxon>
        <taxon>Bacilli</taxon>
        <taxon>Bacillales</taxon>
        <taxon>Alicyclobacillaceae</taxon>
        <taxon>Tumebacillus</taxon>
    </lineage>
</organism>
<reference evidence="1 2" key="1">
    <citation type="submission" date="2022-11" db="EMBL/GenBank/DDBJ databases">
        <title>Study of microbial diversity in lake waters.</title>
        <authorList>
            <person name="Zhang J."/>
        </authorList>
    </citation>
    <scope>NUCLEOTIDE SEQUENCE [LARGE SCALE GENOMIC DNA]</scope>
    <source>
        <strain evidence="1 2">DT12</strain>
    </source>
</reference>
<gene>
    <name evidence="1" type="ORF">OS242_09590</name>
</gene>
<name>A0ABT3WZY4_9BACL</name>
<protein>
    <submittedName>
        <fullName evidence="1">Uncharacterized protein</fullName>
    </submittedName>
</protein>
<dbReference type="RefSeq" id="WP_267151465.1">
    <property type="nucleotide sequence ID" value="NZ_JAPMLT010000004.1"/>
</dbReference>
<sequence length="43" mass="4361">MKKILGVLTVAAVLTSSGGITSAKQDLSVREVEPGVFVGTATE</sequence>
<dbReference type="Proteomes" id="UP001208017">
    <property type="component" value="Unassembled WGS sequence"/>
</dbReference>
<accession>A0ABT3WZY4</accession>